<keyword evidence="2" id="KW-0805">Transcription regulation</keyword>
<evidence type="ECO:0000256" key="1">
    <source>
        <dbReference type="ARBA" id="ARBA00004123"/>
    </source>
</evidence>
<sequence>MAASISDVNSMRGQMVAITQRLMNEMMVESNRSMDLLQGILVMLAWYQNHCLMHAQLNNLLHLAQALLADLGLNRSPGVQERSNVMVLNPPAPNRTTNEDRRAILGVWFLSSSVATGLMKALPLRFSKYTRQCLEDLERESEYESDSLLLHLVKIQRLTERIHNWTSQEDEEDDVSSYLRAPSAAYQVAFHGEINRLQSSLPGKLVDNRLLEVYFAFVKLHLNEPPPIDADLLKKLADSLNSMAFNGPSSLDSLYRAQSALKGFFEKWFEMPTDFYTAMPIFVMLEVVYGITMLARWAKLLGPGQVRRGNNAPDILIPQKIVWDPSAVRPPPSTVFGAGLASLKSFETSSGIAARSDKSSTTGRTSMLANLPPPITDPTQISASQFREVADPMIPSVVASLRSKLHMQSGLSIDIIGILASLAQRCEQVHRELTEEGAGGAWHNDVWYLCSKKILITRAKLEKWAEIVAIGGVPTERTSDFASRNARRDNDVQMAGPGAATDEKQTAHGQQPLYNDENALAAFQKQMEIAGQGVLPPEAIGEAWQFDSIWANDMFDQLDPALWLNVGNDWEMALLGPIQDNQLGL</sequence>
<evidence type="ECO:0000313" key="6">
    <source>
        <dbReference type="EMBL" id="KAL1879202.1"/>
    </source>
</evidence>
<evidence type="ECO:0000256" key="3">
    <source>
        <dbReference type="ARBA" id="ARBA00023125"/>
    </source>
</evidence>
<comment type="caution">
    <text evidence="6">The sequence shown here is derived from an EMBL/GenBank/DDBJ whole genome shotgun (WGS) entry which is preliminary data.</text>
</comment>
<accession>A0ABR3XUB1</accession>
<dbReference type="Proteomes" id="UP001583177">
    <property type="component" value="Unassembled WGS sequence"/>
</dbReference>
<gene>
    <name evidence="6" type="ORF">Daus18300_001781</name>
</gene>
<dbReference type="EMBL" id="JAWRVE010000010">
    <property type="protein sequence ID" value="KAL1879202.1"/>
    <property type="molecule type" value="Genomic_DNA"/>
</dbReference>
<dbReference type="PANTHER" id="PTHR31845">
    <property type="entry name" value="FINGER DOMAIN PROTEIN, PUTATIVE-RELATED"/>
    <property type="match status" value="1"/>
</dbReference>
<dbReference type="InterPro" id="IPR051089">
    <property type="entry name" value="prtT"/>
</dbReference>
<evidence type="ECO:0008006" key="8">
    <source>
        <dbReference type="Google" id="ProtNLM"/>
    </source>
</evidence>
<protein>
    <recommendedName>
        <fullName evidence="8">C6 transcription factor</fullName>
    </recommendedName>
</protein>
<keyword evidence="4" id="KW-0804">Transcription</keyword>
<evidence type="ECO:0000256" key="4">
    <source>
        <dbReference type="ARBA" id="ARBA00023163"/>
    </source>
</evidence>
<keyword evidence="7" id="KW-1185">Reference proteome</keyword>
<dbReference type="PANTHER" id="PTHR31845:SF10">
    <property type="entry name" value="ZN(II)2CYS6 TRANSCRIPTION FACTOR (EUROFUNG)"/>
    <property type="match status" value="1"/>
</dbReference>
<evidence type="ECO:0000256" key="2">
    <source>
        <dbReference type="ARBA" id="ARBA00023015"/>
    </source>
</evidence>
<comment type="subcellular location">
    <subcellularLocation>
        <location evidence="1">Nucleus</location>
    </subcellularLocation>
</comment>
<organism evidence="6 7">
    <name type="scientific">Diaporthe australafricana</name>
    <dbReference type="NCBI Taxonomy" id="127596"/>
    <lineage>
        <taxon>Eukaryota</taxon>
        <taxon>Fungi</taxon>
        <taxon>Dikarya</taxon>
        <taxon>Ascomycota</taxon>
        <taxon>Pezizomycotina</taxon>
        <taxon>Sordariomycetes</taxon>
        <taxon>Sordariomycetidae</taxon>
        <taxon>Diaporthales</taxon>
        <taxon>Diaporthaceae</taxon>
        <taxon>Diaporthe</taxon>
    </lineage>
</organism>
<evidence type="ECO:0000313" key="7">
    <source>
        <dbReference type="Proteomes" id="UP001583177"/>
    </source>
</evidence>
<reference evidence="6 7" key="1">
    <citation type="journal article" date="2024" name="IMA Fungus">
        <title>IMA Genome - F19 : A genome assembly and annotation guide to empower mycologists, including annotated draft genome sequences of Ceratocystis pirilliformis, Diaporthe australafricana, Fusarium ophioides, Paecilomyces lecythidis, and Sporothrix stenoceras.</title>
        <authorList>
            <person name="Aylward J."/>
            <person name="Wilson A.M."/>
            <person name="Visagie C.M."/>
            <person name="Spraker J."/>
            <person name="Barnes I."/>
            <person name="Buitendag C."/>
            <person name="Ceriani C."/>
            <person name="Del Mar Angel L."/>
            <person name="du Plessis D."/>
            <person name="Fuchs T."/>
            <person name="Gasser K."/>
            <person name="Kramer D."/>
            <person name="Li W."/>
            <person name="Munsamy K."/>
            <person name="Piso A."/>
            <person name="Price J.L."/>
            <person name="Sonnekus B."/>
            <person name="Thomas C."/>
            <person name="van der Nest A."/>
            <person name="van Dijk A."/>
            <person name="van Heerden A."/>
            <person name="van Vuuren N."/>
            <person name="Yilmaz N."/>
            <person name="Duong T.A."/>
            <person name="van der Merwe N.A."/>
            <person name="Wingfield M.J."/>
            <person name="Wingfield B.D."/>
        </authorList>
    </citation>
    <scope>NUCLEOTIDE SEQUENCE [LARGE SCALE GENOMIC DNA]</scope>
    <source>
        <strain evidence="6 7">CMW 18300</strain>
    </source>
</reference>
<proteinExistence type="predicted"/>
<evidence type="ECO:0000256" key="5">
    <source>
        <dbReference type="ARBA" id="ARBA00023242"/>
    </source>
</evidence>
<keyword evidence="5" id="KW-0539">Nucleus</keyword>
<name>A0ABR3XUB1_9PEZI</name>
<keyword evidence="3" id="KW-0238">DNA-binding</keyword>